<protein>
    <submittedName>
        <fullName evidence="1">Uncharacterized protein</fullName>
    </submittedName>
</protein>
<organism evidence="1 2">
    <name type="scientific">Vallitalea maricola</name>
    <dbReference type="NCBI Taxonomy" id="3074433"/>
    <lineage>
        <taxon>Bacteria</taxon>
        <taxon>Bacillati</taxon>
        <taxon>Bacillota</taxon>
        <taxon>Clostridia</taxon>
        <taxon>Lachnospirales</taxon>
        <taxon>Vallitaleaceae</taxon>
        <taxon>Vallitalea</taxon>
    </lineage>
</organism>
<accession>A0ACB5UMP9</accession>
<dbReference type="EMBL" id="BTPU01000055">
    <property type="protein sequence ID" value="GMQ63907.1"/>
    <property type="molecule type" value="Genomic_DNA"/>
</dbReference>
<reference evidence="1" key="1">
    <citation type="submission" date="2023-09" db="EMBL/GenBank/DDBJ databases">
        <title>Vallitalea sediminicola and Vallitalea maricola sp. nov., anaerobic bacteria isolated from marine sediment.</title>
        <authorList>
            <person name="Hirano S."/>
            <person name="Maeda A."/>
            <person name="Terahara T."/>
            <person name="Mori K."/>
            <person name="Hamada M."/>
            <person name="Matsumoto R."/>
            <person name="Kobayashi T."/>
        </authorList>
    </citation>
    <scope>NUCLEOTIDE SEQUENCE</scope>
    <source>
        <strain evidence="1">AN17-2</strain>
    </source>
</reference>
<evidence type="ECO:0000313" key="2">
    <source>
        <dbReference type="Proteomes" id="UP001374599"/>
    </source>
</evidence>
<keyword evidence="2" id="KW-1185">Reference proteome</keyword>
<evidence type="ECO:0000313" key="1">
    <source>
        <dbReference type="EMBL" id="GMQ63907.1"/>
    </source>
</evidence>
<name>A0ACB5UMP9_9FIRM</name>
<gene>
    <name evidence="1" type="ORF">AN2V17_31430</name>
</gene>
<sequence length="39" mass="4597">MSEKDLNLQEQENDEKELNEEIEIDKGNAEEETCIHVHI</sequence>
<proteinExistence type="predicted"/>
<comment type="caution">
    <text evidence="1">The sequence shown here is derived from an EMBL/GenBank/DDBJ whole genome shotgun (WGS) entry which is preliminary data.</text>
</comment>
<dbReference type="Proteomes" id="UP001374599">
    <property type="component" value="Unassembled WGS sequence"/>
</dbReference>